<keyword evidence="13 26" id="KW-0053">Apoptosis</keyword>
<feature type="domain" description="Retroviral envelope protein GP41-like" evidence="28">
    <location>
        <begin position="448"/>
        <end position="638"/>
    </location>
</feature>
<feature type="domain" description="Human immunodeficiency virus 1 envelope glycoprotein Gp120" evidence="27">
    <location>
        <begin position="320"/>
        <end position="430"/>
    </location>
</feature>
<evidence type="ECO:0000256" key="5">
    <source>
        <dbReference type="ARBA" id="ARBA00004578"/>
    </source>
</evidence>
<dbReference type="SUPFAM" id="SSF56502">
    <property type="entry name" value="gp120 core"/>
    <property type="match status" value="2"/>
</dbReference>
<keyword evidence="7 26" id="KW-1168">Fusion of virus membrane with host membrane</keyword>
<accession>M4P7E8</accession>
<evidence type="ECO:0000259" key="27">
    <source>
        <dbReference type="Pfam" id="PF00516"/>
    </source>
</evidence>
<feature type="domain" description="Human immunodeficiency virus 1 envelope glycoprotein Gp120" evidence="27">
    <location>
        <begin position="136"/>
        <end position="315"/>
    </location>
</feature>
<dbReference type="FunFam" id="2.170.40.20:FF:000002">
    <property type="entry name" value="Envelope glycoprotein gp160"/>
    <property type="match status" value="1"/>
</dbReference>
<evidence type="ECO:0000256" key="15">
    <source>
        <dbReference type="ARBA" id="ARBA00022804"/>
    </source>
</evidence>
<evidence type="ECO:0000256" key="16">
    <source>
        <dbReference type="ARBA" id="ARBA00022844"/>
    </source>
</evidence>
<dbReference type="Pfam" id="PF00516">
    <property type="entry name" value="GP120"/>
    <property type="match status" value="3"/>
</dbReference>
<proteinExistence type="predicted"/>
<comment type="domain">
    <text evidence="26">The 17 amino acids long immunosuppressive region is present in many retroviral envelope proteins. Synthetic peptides derived from this relatively conserved sequence inhibit immune function in vitro and in vivo.</text>
</comment>
<comment type="subunit">
    <text evidence="26">The mature envelope protein (Env) consists of a homotrimer of non-covalently associated gp120-gp41 heterodimers. The resulting complex protrudes from the virus surface as a spike.</text>
</comment>
<dbReference type="GO" id="GO:0046718">
    <property type="term" value="P:symbiont entry into host cell"/>
    <property type="evidence" value="ECO:0007669"/>
    <property type="project" value="UniProtKB-KW"/>
</dbReference>
<evidence type="ECO:0000256" key="13">
    <source>
        <dbReference type="ARBA" id="ARBA00022703"/>
    </source>
</evidence>
<evidence type="ECO:0000259" key="28">
    <source>
        <dbReference type="Pfam" id="PF00517"/>
    </source>
</evidence>
<evidence type="ECO:0000256" key="4">
    <source>
        <dbReference type="ARBA" id="ARBA00004563"/>
    </source>
</evidence>
<evidence type="ECO:0000313" key="29">
    <source>
        <dbReference type="EMBL" id="AGG95599.1"/>
    </source>
</evidence>
<dbReference type="GO" id="GO:0005198">
    <property type="term" value="F:structural molecule activity"/>
    <property type="evidence" value="ECO:0007669"/>
    <property type="project" value="InterPro"/>
</dbReference>
<dbReference type="GO" id="GO:0039663">
    <property type="term" value="P:membrane fusion involved in viral entry into host cell"/>
    <property type="evidence" value="ECO:0007669"/>
    <property type="project" value="UniProtKB-KW"/>
</dbReference>
<evidence type="ECO:0000256" key="7">
    <source>
        <dbReference type="ARBA" id="ARBA00022506"/>
    </source>
</evidence>
<dbReference type="GO" id="GO:0019062">
    <property type="term" value="P:virion attachment to host cell"/>
    <property type="evidence" value="ECO:0007669"/>
    <property type="project" value="UniProtKB-UniRule"/>
</dbReference>
<evidence type="ECO:0000256" key="14">
    <source>
        <dbReference type="ARBA" id="ARBA00022729"/>
    </source>
</evidence>
<dbReference type="GO" id="GO:0044175">
    <property type="term" value="C:host cell endosome membrane"/>
    <property type="evidence" value="ECO:0007669"/>
    <property type="project" value="UniProtKB-SubCell"/>
</dbReference>
<evidence type="ECO:0000256" key="8">
    <source>
        <dbReference type="ARBA" id="ARBA00022511"/>
    </source>
</evidence>
<keyword evidence="16 26" id="KW-0946">Virion</keyword>
<evidence type="ECO:0000256" key="3">
    <source>
        <dbReference type="ARBA" id="ARBA00004505"/>
    </source>
</evidence>
<dbReference type="InterPro" id="IPR000777">
    <property type="entry name" value="HIV1_Gp120"/>
</dbReference>
<dbReference type="FunFam" id="1.10.287.210:FF:000001">
    <property type="entry name" value="Envelope glycoprotein gp160"/>
    <property type="match status" value="1"/>
</dbReference>
<feature type="transmembrane region" description="Helical" evidence="26">
    <location>
        <begin position="13"/>
        <end position="39"/>
    </location>
</feature>
<keyword evidence="15 26" id="KW-1161">Viral attachment to host cell</keyword>
<keyword evidence="22 26" id="KW-0472">Membrane</keyword>
<evidence type="ECO:0000256" key="18">
    <source>
        <dbReference type="ARBA" id="ARBA00022879"/>
    </source>
</evidence>
<evidence type="ECO:0000256" key="24">
    <source>
        <dbReference type="ARBA" id="ARBA00023180"/>
    </source>
</evidence>
<keyword evidence="24" id="KW-0325">Glycoprotein</keyword>
<keyword evidence="12 26" id="KW-0812">Transmembrane</keyword>
<sequence length="774" mass="87877">MRVMGIQRNCQQWWIWGILGFWMIYSGMGQLWVTVYYGVPVWKEAKTTLFCASDAKAYSQEAHNIWATHACVPTDPNPQEMVLENVTENFNMWKNDMVDQMHEDIISLWDQSLKPCVKLTPLCVTLNCTTVNTTQKNDTLNDSDSNYMKNCSFNVTTELNDKKKEERALFHRLDLVPLNESSSQNESSSKYILTNCRTSTIAQACPKISFDPIPIHYCAPAGYAILKCNNKTFNGSGPCTNVSTVQCTHGIKPVVSTQLLLNGSLAEEIIIRSENLTNNVKTIIVHLDESVEILCTRPNNNTRKSVRIGPGQTFYATGANHTFNKTSDKNITLQCRIKQIINMWQGVGRAIYAPPIAGNITCKSNITGLLLTRDGGKSNSSDQTEIFRPAGGNMRDNWRSELYKYKVVEIKPLGIAPTKAKRRVVEREKRAALGAMFLGFLGAAGSTMGAASITLTVQARQLLSGIVQQQSNLLRAIEAQQHMLQLTVWGIKQLQARVLAIERYLKDQQLLGIWGCSGKLICTTNVPWNSSWSNKTEEEIWENMTWMQWEREIDNYTDTIYNLLEKSQNQQEQNEQDLLALDSWKNLWNWFSITKWLWYIKIFIMIVGGLIGLRIIFAVLSIVNRVRQGYSPLSFQTLIPNPRGLDRLERIEEEGGEQDRDRSIRLVNGFLALAWDDLRSLCLCSYHRLRDCVLIVTRVVELLGHRGWEILKYLGSLAQYWGLELKQSAINLLDTIAIAVAEGTDRIIEVIQRICRAICNIPTRIRQGFEAALQ</sequence>
<evidence type="ECO:0000256" key="25">
    <source>
        <dbReference type="ARBA" id="ARBA00023296"/>
    </source>
</evidence>
<feature type="transmembrane region" description="Helical" evidence="26">
    <location>
        <begin position="596"/>
        <end position="623"/>
    </location>
</feature>
<evidence type="ECO:0000256" key="17">
    <source>
        <dbReference type="ARBA" id="ARBA00022870"/>
    </source>
</evidence>
<name>M4P7E8_HV1</name>
<evidence type="ECO:0000256" key="10">
    <source>
        <dbReference type="ARBA" id="ARBA00022595"/>
    </source>
</evidence>
<keyword evidence="18 26" id="KW-0261">Viral envelope protein</keyword>
<reference evidence="29" key="1">
    <citation type="journal article" date="2013" name="J. Clin. Invest.">
        <title>Vertical T cell immunodominance and epitope entropy determine HIV-1 escape.</title>
        <authorList>
            <consortium name="CHAVI Core B"/>
            <person name="Liu M.K."/>
            <person name="Hawkins N."/>
            <person name="Ritchie A.J."/>
            <person name="Ganusov V.V."/>
            <person name="Whale V."/>
            <person name="Brackenridge S."/>
            <person name="Li H."/>
            <person name="Pavlicek J.W."/>
            <person name="Cai F."/>
            <person name="Rose-Abrahams M."/>
            <person name="Treurnicht F."/>
            <person name="Hraber P."/>
            <person name="Riou C."/>
            <person name="Gray C."/>
            <person name="Ferrari G."/>
            <person name="Tanner R."/>
            <person name="Ping L.H."/>
            <person name="Anderson J.A."/>
            <person name="Swanstrom R."/>
            <person name="B C.C."/>
            <person name="Cohen M."/>
            <person name="Karim S.S."/>
            <person name="Haynes B."/>
            <person name="Borrow P."/>
            <person name="Perelson A.S."/>
            <person name="Shaw G.M."/>
            <person name="Hahn B.H."/>
            <person name="Williamson C."/>
            <person name="Korber B.T."/>
            <person name="Gao F."/>
            <person name="Self S."/>
            <person name="McMichael A."/>
            <person name="Goonetilleke N."/>
        </authorList>
    </citation>
    <scope>NUCLEOTIDE SEQUENCE</scope>
    <source>
        <strain evidence="29">C.703010159.w96.648dps.e1</strain>
    </source>
</reference>
<keyword evidence="21" id="KW-0175">Coiled coil</keyword>
<evidence type="ECO:0000256" key="21">
    <source>
        <dbReference type="ARBA" id="ARBA00023054"/>
    </source>
</evidence>
<keyword evidence="19 26" id="KW-1133">Transmembrane helix</keyword>
<dbReference type="Pfam" id="PF00517">
    <property type="entry name" value="GP41"/>
    <property type="match status" value="1"/>
</dbReference>
<keyword evidence="9 26" id="KW-0945">Host-virus interaction</keyword>
<dbReference type="Gene3D" id="2.170.40.20">
    <property type="entry name" value="Human immunodeficiency virus 1, Gp160, envelope glycoprotein"/>
    <property type="match status" value="3"/>
</dbReference>
<organismHost>
    <name type="scientific">Homo sapiens</name>
    <name type="common">Human</name>
    <dbReference type="NCBI Taxonomy" id="9606"/>
</organismHost>
<keyword evidence="25 26" id="KW-1160">Virus entry into host cell</keyword>
<feature type="transmembrane region" description="Helical" evidence="26">
    <location>
        <begin position="431"/>
        <end position="455"/>
    </location>
</feature>
<evidence type="ECO:0000256" key="20">
    <source>
        <dbReference type="ARBA" id="ARBA00023046"/>
    </source>
</evidence>
<evidence type="ECO:0000256" key="11">
    <source>
        <dbReference type="ARBA" id="ARBA00022685"/>
    </source>
</evidence>
<gene>
    <name evidence="29" type="primary">env</name>
</gene>
<evidence type="ECO:0000256" key="1">
    <source>
        <dbReference type="ARBA" id="ARBA00004402"/>
    </source>
</evidence>
<dbReference type="GO" id="GO:0019031">
    <property type="term" value="C:viral envelope"/>
    <property type="evidence" value="ECO:0007669"/>
    <property type="project" value="UniProtKB-KW"/>
</dbReference>
<dbReference type="SUPFAM" id="SSF58069">
    <property type="entry name" value="Virus ectodomain"/>
    <property type="match status" value="1"/>
</dbReference>
<evidence type="ECO:0000256" key="2">
    <source>
        <dbReference type="ARBA" id="ARBA00004433"/>
    </source>
</evidence>
<dbReference type="InterPro" id="IPR000328">
    <property type="entry name" value="GP41-like"/>
</dbReference>
<evidence type="ECO:0000256" key="6">
    <source>
        <dbReference type="ARBA" id="ARBA00004650"/>
    </source>
</evidence>
<keyword evidence="17 26" id="KW-1043">Host membrane</keyword>
<feature type="domain" description="Human immunodeficiency virus 1 envelope glycoprotein Gp120" evidence="27">
    <location>
        <begin position="31"/>
        <end position="135"/>
    </location>
</feature>
<keyword evidence="11 26" id="KW-0165">Cleavage on pair of basic residues</keyword>
<keyword evidence="20 26" id="KW-1039">Host endosome</keyword>
<keyword evidence="14" id="KW-0732">Signal</keyword>
<evidence type="ECO:0000256" key="19">
    <source>
        <dbReference type="ARBA" id="ARBA00022989"/>
    </source>
</evidence>
<dbReference type="GO" id="GO:0055036">
    <property type="term" value="C:virion membrane"/>
    <property type="evidence" value="ECO:0007669"/>
    <property type="project" value="UniProtKB-SubCell"/>
</dbReference>
<evidence type="ECO:0000256" key="12">
    <source>
        <dbReference type="ARBA" id="ARBA00022692"/>
    </source>
</evidence>
<evidence type="ECO:0000256" key="22">
    <source>
        <dbReference type="ARBA" id="ARBA00023136"/>
    </source>
</evidence>
<keyword evidence="10 26" id="KW-1162">Viral penetration into host cytoplasm</keyword>
<comment type="subcellular location">
    <subcellularLocation>
        <location evidence="3">Host cell membrane</location>
        <topology evidence="3">Peripheral membrane protein</topology>
    </subcellularLocation>
    <subcellularLocation>
        <location evidence="1">Host cell membrane</location>
        <topology evidence="1">Single-pass type I membrane protein</topology>
    </subcellularLocation>
    <subcellularLocation>
        <location evidence="2">Host endosome membrane</location>
        <topology evidence="2">Peripheral membrane protein</topology>
    </subcellularLocation>
    <subcellularLocation>
        <location evidence="5">Host endosome membrane</location>
        <topology evidence="5">Single-pass type I membrane protein</topology>
    </subcellularLocation>
    <subcellularLocation>
        <location evidence="6">Virion membrane</location>
        <topology evidence="6">Peripheral membrane protein</topology>
    </subcellularLocation>
    <subcellularLocation>
        <location evidence="4">Virion membrane</location>
        <topology evidence="4">Single-pass type I membrane protein</topology>
    </subcellularLocation>
</comment>
<dbReference type="GO" id="GO:0020002">
    <property type="term" value="C:host cell plasma membrane"/>
    <property type="evidence" value="ECO:0007669"/>
    <property type="project" value="UniProtKB-SubCell"/>
</dbReference>
<dbReference type="CDD" id="cd09909">
    <property type="entry name" value="HIV-1-like_HR1-HR2"/>
    <property type="match status" value="1"/>
</dbReference>
<dbReference type="InterPro" id="IPR036377">
    <property type="entry name" value="Gp120_core_sf"/>
</dbReference>
<evidence type="ECO:0000256" key="23">
    <source>
        <dbReference type="ARBA" id="ARBA00023157"/>
    </source>
</evidence>
<organism evidence="29">
    <name type="scientific">Human immunodeficiency virus type 1</name>
    <name type="common">HIV-1</name>
    <dbReference type="NCBI Taxonomy" id="11676"/>
    <lineage>
        <taxon>Viruses</taxon>
        <taxon>Riboviria</taxon>
        <taxon>Pararnavirae</taxon>
        <taxon>Artverviricota</taxon>
        <taxon>Revtraviricetes</taxon>
        <taxon>Ortervirales</taxon>
        <taxon>Retroviridae</taxon>
        <taxon>Orthoretrovirinae</taxon>
        <taxon>Lentivirus</taxon>
        <taxon>Lentivirus humimdef1</taxon>
    </lineage>
</organism>
<evidence type="ECO:0000256" key="9">
    <source>
        <dbReference type="ARBA" id="ARBA00022581"/>
    </source>
</evidence>
<dbReference type="EMBL" id="JX972711">
    <property type="protein sequence ID" value="AGG95599.1"/>
    <property type="molecule type" value="Genomic_RNA"/>
</dbReference>
<protein>
    <recommendedName>
        <fullName evidence="26">Envelope glycoprotein gp160</fullName>
    </recommendedName>
    <component>
        <recommendedName>
            <fullName evidence="26">Surface protein gp120</fullName>
            <shortName evidence="26">SU</shortName>
        </recommendedName>
        <alternativeName>
            <fullName evidence="26">Glycoprotein 120</fullName>
            <shortName evidence="26">gp120</shortName>
        </alternativeName>
    </component>
    <component>
        <recommendedName>
            <fullName evidence="26">Transmembrane protein gp41</fullName>
            <shortName evidence="26">TM</shortName>
        </recommendedName>
    </component>
</protein>
<dbReference type="Gene3D" id="1.10.287.210">
    <property type="match status" value="1"/>
</dbReference>
<keyword evidence="8 26" id="KW-1032">Host cell membrane</keyword>
<comment type="caution">
    <text evidence="26">Lacks conserved residue(s) required for the propagation of feature annotation.</text>
</comment>
<dbReference type="Gene3D" id="1.20.5.490">
    <property type="entry name" value="Single helix bin"/>
    <property type="match status" value="1"/>
</dbReference>
<evidence type="ECO:0000256" key="26">
    <source>
        <dbReference type="RuleBase" id="RU363095"/>
    </source>
</evidence>
<keyword evidence="23" id="KW-1015">Disulfide bond</keyword>